<dbReference type="PANTHER" id="PTHR30146">
    <property type="entry name" value="LACI-RELATED TRANSCRIPTIONAL REPRESSOR"/>
    <property type="match status" value="1"/>
</dbReference>
<dbReference type="GO" id="GO:0000976">
    <property type="term" value="F:transcription cis-regulatory region binding"/>
    <property type="evidence" value="ECO:0007669"/>
    <property type="project" value="TreeGrafter"/>
</dbReference>
<keyword evidence="3" id="KW-0804">Transcription</keyword>
<evidence type="ECO:0000256" key="2">
    <source>
        <dbReference type="ARBA" id="ARBA00023125"/>
    </source>
</evidence>
<dbReference type="SUPFAM" id="SSF47413">
    <property type="entry name" value="lambda repressor-like DNA-binding domains"/>
    <property type="match status" value="1"/>
</dbReference>
<reference evidence="5 6" key="1">
    <citation type="submission" date="2017-04" db="EMBL/GenBank/DDBJ databases">
        <authorList>
            <person name="Afonso C.L."/>
            <person name="Miller P.J."/>
            <person name="Scott M.A."/>
            <person name="Spackman E."/>
            <person name="Goraichik I."/>
            <person name="Dimitrov K.M."/>
            <person name="Suarez D.L."/>
            <person name="Swayne D.E."/>
        </authorList>
    </citation>
    <scope>NUCLEOTIDE SEQUENCE [LARGE SCALE GENOMIC DNA]</scope>
    <source>
        <strain evidence="5 6">DSM 19625</strain>
    </source>
</reference>
<dbReference type="InterPro" id="IPR010982">
    <property type="entry name" value="Lambda_DNA-bd_dom_sf"/>
</dbReference>
<accession>A0A1W2D297</accession>
<dbReference type="Gene3D" id="1.10.260.40">
    <property type="entry name" value="lambda repressor-like DNA-binding domains"/>
    <property type="match status" value="1"/>
</dbReference>
<dbReference type="CDD" id="cd06267">
    <property type="entry name" value="PBP1_LacI_sugar_binding-like"/>
    <property type="match status" value="1"/>
</dbReference>
<sequence>MLNKIPYFAGPIRSRKLKNITIKTISEATQVSLTTVSRVLNGVSKKFRISPATEAKVLEAAERLGYTPNQTAINLRLNKSFSIGLVIPTLANPFFSNIASIVNQALHAKGYSVLVTDCNEEEKTEIDAVRQLAARNIDGMIIIPSGKDKKHFELLLKQEIPVVFIDRYFNDLPISYVSTDHYEGAFLMVNHLIASGHKRIACIQGAHHVMSNRERVRGYSEAMKAQKLPEYYIGGSSFTYEDGYLETKLLMQKSEKPTAIFALSDTILLGVLKALTEDGYRIPEDISIATFDNSIYLDFLACPVTSISQPISDVAQIAIRLLLNKIDQKSNHEESTNGQENILIVPSIIYRKSVKSLL</sequence>
<evidence type="ECO:0000313" key="6">
    <source>
        <dbReference type="Proteomes" id="UP000192678"/>
    </source>
</evidence>
<proteinExistence type="predicted"/>
<dbReference type="Pfam" id="PF00356">
    <property type="entry name" value="LacI"/>
    <property type="match status" value="1"/>
</dbReference>
<dbReference type="Gene3D" id="3.40.50.2300">
    <property type="match status" value="2"/>
</dbReference>
<dbReference type="EMBL" id="FWYB01000005">
    <property type="protein sequence ID" value="SMC91154.1"/>
    <property type="molecule type" value="Genomic_DNA"/>
</dbReference>
<evidence type="ECO:0000313" key="5">
    <source>
        <dbReference type="EMBL" id="SMC91154.1"/>
    </source>
</evidence>
<dbReference type="GO" id="GO:0003700">
    <property type="term" value="F:DNA-binding transcription factor activity"/>
    <property type="evidence" value="ECO:0007669"/>
    <property type="project" value="TreeGrafter"/>
</dbReference>
<dbReference type="SMART" id="SM00354">
    <property type="entry name" value="HTH_LACI"/>
    <property type="match status" value="1"/>
</dbReference>
<dbReference type="CDD" id="cd01392">
    <property type="entry name" value="HTH_LacI"/>
    <property type="match status" value="1"/>
</dbReference>
<dbReference type="PROSITE" id="PS50932">
    <property type="entry name" value="HTH_LACI_2"/>
    <property type="match status" value="1"/>
</dbReference>
<name>A0A1W2D297_9SPHI</name>
<dbReference type="InterPro" id="IPR000843">
    <property type="entry name" value="HTH_LacI"/>
</dbReference>
<dbReference type="InterPro" id="IPR028082">
    <property type="entry name" value="Peripla_BP_I"/>
</dbReference>
<dbReference type="Pfam" id="PF13377">
    <property type="entry name" value="Peripla_BP_3"/>
    <property type="match status" value="1"/>
</dbReference>
<feature type="domain" description="HTH lacI-type" evidence="4">
    <location>
        <begin position="20"/>
        <end position="77"/>
    </location>
</feature>
<keyword evidence="2" id="KW-0238">DNA-binding</keyword>
<keyword evidence="6" id="KW-1185">Reference proteome</keyword>
<evidence type="ECO:0000256" key="1">
    <source>
        <dbReference type="ARBA" id="ARBA00023015"/>
    </source>
</evidence>
<dbReference type="AlphaFoldDB" id="A0A1W2D297"/>
<evidence type="ECO:0000256" key="3">
    <source>
        <dbReference type="ARBA" id="ARBA00023163"/>
    </source>
</evidence>
<protein>
    <submittedName>
        <fullName evidence="5">Transcriptional regulator, LacI family</fullName>
    </submittedName>
</protein>
<dbReference type="InterPro" id="IPR046335">
    <property type="entry name" value="LacI/GalR-like_sensor"/>
</dbReference>
<dbReference type="STRING" id="475255.SAMN04488101_105164"/>
<dbReference type="PANTHER" id="PTHR30146:SF109">
    <property type="entry name" value="HTH-TYPE TRANSCRIPTIONAL REGULATOR GALS"/>
    <property type="match status" value="1"/>
</dbReference>
<dbReference type="Proteomes" id="UP000192678">
    <property type="component" value="Unassembled WGS sequence"/>
</dbReference>
<gene>
    <name evidence="5" type="ORF">SAMN04488101_105164</name>
</gene>
<dbReference type="RefSeq" id="WP_235005306.1">
    <property type="nucleotide sequence ID" value="NZ_FWYB01000005.1"/>
</dbReference>
<organism evidence="5 6">
    <name type="scientific">Pedobacter nyackensis</name>
    <dbReference type="NCBI Taxonomy" id="475255"/>
    <lineage>
        <taxon>Bacteria</taxon>
        <taxon>Pseudomonadati</taxon>
        <taxon>Bacteroidota</taxon>
        <taxon>Sphingobacteriia</taxon>
        <taxon>Sphingobacteriales</taxon>
        <taxon>Sphingobacteriaceae</taxon>
        <taxon>Pedobacter</taxon>
    </lineage>
</organism>
<keyword evidence="1" id="KW-0805">Transcription regulation</keyword>
<dbReference type="SUPFAM" id="SSF53822">
    <property type="entry name" value="Periplasmic binding protein-like I"/>
    <property type="match status" value="1"/>
</dbReference>
<evidence type="ECO:0000259" key="4">
    <source>
        <dbReference type="PROSITE" id="PS50932"/>
    </source>
</evidence>